<dbReference type="InterPro" id="IPR036188">
    <property type="entry name" value="FAD/NAD-bd_sf"/>
</dbReference>
<evidence type="ECO:0000313" key="6">
    <source>
        <dbReference type="EMBL" id="GIL30168.1"/>
    </source>
</evidence>
<comment type="caution">
    <text evidence="6">The sequence shown here is derived from an EMBL/GenBank/DDBJ whole genome shotgun (WGS) entry which is preliminary data.</text>
</comment>
<reference evidence="7" key="1">
    <citation type="journal article" date="2021" name="Int. J. Syst. Evol. Microbiol.">
        <title>Actinocatenispora comari sp. nov., an endophytic actinomycete isolated from aerial parts of Comarum salesowianum.</title>
        <authorList>
            <person name="Oyunbileg N."/>
            <person name="Iizaka Y."/>
            <person name="Hamada M."/>
            <person name="Davaapurev B.O."/>
            <person name="Fukumoto A."/>
            <person name="Tsetseg B."/>
            <person name="Kato F."/>
            <person name="Tamura T."/>
            <person name="Batkhuu J."/>
            <person name="Anzai Y."/>
        </authorList>
    </citation>
    <scope>NUCLEOTIDE SEQUENCE [LARGE SCALE GENOMIC DNA]</scope>
    <source>
        <strain evidence="7">NUM-2625</strain>
    </source>
</reference>
<keyword evidence="2" id="KW-0285">Flavoprotein</keyword>
<evidence type="ECO:0000313" key="7">
    <source>
        <dbReference type="Proteomes" id="UP000614996"/>
    </source>
</evidence>
<evidence type="ECO:0000256" key="1">
    <source>
        <dbReference type="ARBA" id="ARBA00006442"/>
    </source>
</evidence>
<sequence length="371" mass="39398">MTEMRKVVAVVGGGYAGTLIATELDHEARVVLVDPRDAFVNVAGSLRALARPDWAPQVFFPYRTLLEHGQVIRDRASSVDPAGVMLAGGGRIDADYLVLATGSSYPYPARPRRMATSAAQALSELRATHDQLARAERVLILGAGPVGLELAGEVREVWAHKRLVILDQAAEVLPGFLPEVRRALRRQLDELGIDLRTGTYLTSLPPTADGTAGTFVVSTVGGEKITADIWFRSFGVHLNTSYLADGNLVQLTDGAAVPVDEHLNVVGHDHAYAVGDIADLADAKMASHAQTQALVVVENIRAQLAGGRPRSSYQPGSVPRILLPLGTSGGVGQLPTPDGGAAAAPLATVIQRKGADLFTSRFVQRFDRSLA</sequence>
<dbReference type="GO" id="GO:0005737">
    <property type="term" value="C:cytoplasm"/>
    <property type="evidence" value="ECO:0007669"/>
    <property type="project" value="TreeGrafter"/>
</dbReference>
<evidence type="ECO:0000256" key="3">
    <source>
        <dbReference type="ARBA" id="ARBA00022827"/>
    </source>
</evidence>
<dbReference type="AlphaFoldDB" id="A0A8J4AK00"/>
<dbReference type="PANTHER" id="PTHR43735">
    <property type="entry name" value="APOPTOSIS-INDUCING FACTOR 1"/>
    <property type="match status" value="1"/>
</dbReference>
<accession>A0A8J4AK00</accession>
<dbReference type="EMBL" id="BOPO01000113">
    <property type="protein sequence ID" value="GIL30168.1"/>
    <property type="molecule type" value="Genomic_DNA"/>
</dbReference>
<name>A0A8J4AK00_9ACTN</name>
<dbReference type="GO" id="GO:0050660">
    <property type="term" value="F:flavin adenine dinucleotide binding"/>
    <property type="evidence" value="ECO:0007669"/>
    <property type="project" value="TreeGrafter"/>
</dbReference>
<evidence type="ECO:0000259" key="5">
    <source>
        <dbReference type="Pfam" id="PF07992"/>
    </source>
</evidence>
<keyword evidence="3" id="KW-0274">FAD</keyword>
<dbReference type="InterPro" id="IPR023753">
    <property type="entry name" value="FAD/NAD-binding_dom"/>
</dbReference>
<dbReference type="SUPFAM" id="SSF51905">
    <property type="entry name" value="FAD/NAD(P)-binding domain"/>
    <property type="match status" value="1"/>
</dbReference>
<dbReference type="PRINTS" id="PR00368">
    <property type="entry name" value="FADPNR"/>
</dbReference>
<dbReference type="Proteomes" id="UP000614996">
    <property type="component" value="Unassembled WGS sequence"/>
</dbReference>
<dbReference type="Gene3D" id="3.50.50.100">
    <property type="match status" value="1"/>
</dbReference>
<dbReference type="Pfam" id="PF07992">
    <property type="entry name" value="Pyr_redox_2"/>
    <property type="match status" value="1"/>
</dbReference>
<feature type="domain" description="FAD/NAD(P)-binding" evidence="5">
    <location>
        <begin position="8"/>
        <end position="292"/>
    </location>
</feature>
<protein>
    <recommendedName>
        <fullName evidence="5">FAD/NAD(P)-binding domain-containing protein</fullName>
    </recommendedName>
</protein>
<gene>
    <name evidence="6" type="ORF">NUM_54220</name>
</gene>
<dbReference type="PANTHER" id="PTHR43735:SF3">
    <property type="entry name" value="FERROPTOSIS SUPPRESSOR PROTEIN 1"/>
    <property type="match status" value="1"/>
</dbReference>
<dbReference type="GO" id="GO:0004174">
    <property type="term" value="F:electron-transferring-flavoprotein dehydrogenase activity"/>
    <property type="evidence" value="ECO:0007669"/>
    <property type="project" value="TreeGrafter"/>
</dbReference>
<keyword evidence="7" id="KW-1185">Reference proteome</keyword>
<comment type="similarity">
    <text evidence="1">Belongs to the FAD-dependent oxidoreductase family.</text>
</comment>
<evidence type="ECO:0000256" key="2">
    <source>
        <dbReference type="ARBA" id="ARBA00022630"/>
    </source>
</evidence>
<proteinExistence type="inferred from homology"/>
<keyword evidence="4" id="KW-0560">Oxidoreductase</keyword>
<evidence type="ECO:0000256" key="4">
    <source>
        <dbReference type="ARBA" id="ARBA00023002"/>
    </source>
</evidence>
<organism evidence="6 7">
    <name type="scientific">Actinocatenispora comari</name>
    <dbReference type="NCBI Taxonomy" id="2807577"/>
    <lineage>
        <taxon>Bacteria</taxon>
        <taxon>Bacillati</taxon>
        <taxon>Actinomycetota</taxon>
        <taxon>Actinomycetes</taxon>
        <taxon>Micromonosporales</taxon>
        <taxon>Micromonosporaceae</taxon>
        <taxon>Actinocatenispora</taxon>
    </lineage>
</organism>